<feature type="region of interest" description="Disordered" evidence="1">
    <location>
        <begin position="1"/>
        <end position="31"/>
    </location>
</feature>
<evidence type="ECO:0008006" key="4">
    <source>
        <dbReference type="Google" id="ProtNLM"/>
    </source>
</evidence>
<sequence>MTEAASPPDDVPRPDDNRPDNLPDPAPETGVGQIVFNTTVTGGRVYQSPNMTIHQAPEQISPFQMELRGAAAQLANFVTGAINAERWRRRLNDPFALGVRWHTAWEGVTGNPVGSLDGRLDGLGEVYERVPSGRLAVLGRPGSGKSVLAVHFVLDRLKARGNTGPVPVVFRLGLWDPSKKGLRNWLLAQLLFEVPSLDAPIAGGSGLAEALFDDGWILPVLDGLDEIVPEQRHRALRELNATDIPLLLTSQPGQYEDAAAAAGALTDAAVIVLDDLALDDLDGYLPPTAPGPAAGKWEPVLARLRDEPTERSSAVVRAAMSTPLMAGLARAVYTDTPDRDPAELLDPARFATADAVEAHLLNEFVPTVYDRPPPNPGNARRPKPKWRGRREDAERWLGYLAQHQHGGEFAWWRLGNAVPRHRRVLVIGSLGALMCAPVGWLLFGPVGAVVCALALGLVGGLVGWSEGPRPERMELRITGRARQALTQIAINLMGGLTAGLLGWPAVRQWGWFALPVAGAIANALGSALSSRARGYGTRAQLREIRLGVLGGLTGGFAVGLVGWLTDLPTGGYTDWLVLGLTLGLAFGLGAGLITPTSIETVVRPSDLLAANRSYAIFQTLTVTIAYGIVAGVLAGPKYLAAGPVIGLAFGFGAHAWGRWLLLARFLLPLSGHLPWPVWSFLTDAHEREVLRQSGAVYRFRHARLQESLAARYEKRGSI</sequence>
<dbReference type="SUPFAM" id="SSF52540">
    <property type="entry name" value="P-loop containing nucleoside triphosphate hydrolases"/>
    <property type="match status" value="1"/>
</dbReference>
<evidence type="ECO:0000313" key="3">
    <source>
        <dbReference type="EMBL" id="WTT17482.1"/>
    </source>
</evidence>
<keyword evidence="2" id="KW-1133">Transmembrane helix</keyword>
<evidence type="ECO:0000256" key="2">
    <source>
        <dbReference type="SAM" id="Phobius"/>
    </source>
</evidence>
<protein>
    <recommendedName>
        <fullName evidence="4">NACHT domain-containing protein</fullName>
    </recommendedName>
</protein>
<accession>A0AAU1ZZS2</accession>
<organism evidence="3">
    <name type="scientific">Streptomyces sp. NBC_00093</name>
    <dbReference type="NCBI Taxonomy" id="2975649"/>
    <lineage>
        <taxon>Bacteria</taxon>
        <taxon>Bacillati</taxon>
        <taxon>Actinomycetota</taxon>
        <taxon>Actinomycetes</taxon>
        <taxon>Kitasatosporales</taxon>
        <taxon>Streptomycetaceae</taxon>
        <taxon>Streptomyces</taxon>
    </lineage>
</organism>
<proteinExistence type="predicted"/>
<gene>
    <name evidence="3" type="ORF">OHA22_19010</name>
</gene>
<keyword evidence="2" id="KW-0472">Membrane</keyword>
<feature type="transmembrane region" description="Helical" evidence="2">
    <location>
        <begin position="575"/>
        <end position="593"/>
    </location>
</feature>
<keyword evidence="2" id="KW-0812">Transmembrane</keyword>
<feature type="transmembrane region" description="Helical" evidence="2">
    <location>
        <begin position="640"/>
        <end position="661"/>
    </location>
</feature>
<feature type="transmembrane region" description="Helical" evidence="2">
    <location>
        <begin position="484"/>
        <end position="503"/>
    </location>
</feature>
<reference evidence="3" key="1">
    <citation type="submission" date="2022-10" db="EMBL/GenBank/DDBJ databases">
        <title>The complete genomes of actinobacterial strains from the NBC collection.</title>
        <authorList>
            <person name="Joergensen T.S."/>
            <person name="Alvarez Arevalo M."/>
            <person name="Sterndorff E.B."/>
            <person name="Faurdal D."/>
            <person name="Vuksanovic O."/>
            <person name="Mourched A.-S."/>
            <person name="Charusanti P."/>
            <person name="Shaw S."/>
            <person name="Blin K."/>
            <person name="Weber T."/>
        </authorList>
    </citation>
    <scope>NUCLEOTIDE SEQUENCE</scope>
    <source>
        <strain evidence="3">NBC_00093</strain>
    </source>
</reference>
<dbReference type="AlphaFoldDB" id="A0AAU1ZZS2"/>
<feature type="compositionally biased region" description="Basic and acidic residues" evidence="1">
    <location>
        <begin position="10"/>
        <end position="21"/>
    </location>
</feature>
<feature type="transmembrane region" description="Helical" evidence="2">
    <location>
        <begin position="446"/>
        <end position="464"/>
    </location>
</feature>
<feature type="transmembrane region" description="Helical" evidence="2">
    <location>
        <begin position="509"/>
        <end position="532"/>
    </location>
</feature>
<evidence type="ECO:0000256" key="1">
    <source>
        <dbReference type="SAM" id="MobiDB-lite"/>
    </source>
</evidence>
<dbReference type="Gene3D" id="3.40.50.300">
    <property type="entry name" value="P-loop containing nucleotide triphosphate hydrolases"/>
    <property type="match status" value="1"/>
</dbReference>
<feature type="transmembrane region" description="Helical" evidence="2">
    <location>
        <begin position="544"/>
        <end position="563"/>
    </location>
</feature>
<dbReference type="InterPro" id="IPR027417">
    <property type="entry name" value="P-loop_NTPase"/>
</dbReference>
<name>A0AAU1ZZS2_9ACTN</name>
<feature type="transmembrane region" description="Helical" evidence="2">
    <location>
        <begin position="614"/>
        <end position="634"/>
    </location>
</feature>
<dbReference type="EMBL" id="CP108222">
    <property type="protein sequence ID" value="WTT17482.1"/>
    <property type="molecule type" value="Genomic_DNA"/>
</dbReference>